<keyword evidence="8" id="KW-1185">Reference proteome</keyword>
<evidence type="ECO:0000256" key="5">
    <source>
        <dbReference type="SAM" id="Phobius"/>
    </source>
</evidence>
<dbReference type="OrthoDB" id="9770329at2"/>
<dbReference type="KEGG" id="samy:DB32_004537"/>
<sequence>MILRLLGIPETPLNQFVFLTVAGLTLYFTLSGLSYLIFFVWGKERFHPTYLPDQQANRNAQKWGVIGTIGNVVLMMPFHILIASGHSQIYWDIGEYGWGWLIASFFLYLVFTETCIYWAHRWLHTDRGYHWLHKYHHEWRVTTSWVSMAFHPLDSFLQALPHHLFGFIFPLYGPIYLVMVSFVSVWSVMIHDRVSFVRFKWINYTGHHTLHHWYYDYNYGQFFTFWDRLMGTWKDPEVAEKSGEIPDGVLR</sequence>
<dbReference type="GO" id="GO:0005506">
    <property type="term" value="F:iron ion binding"/>
    <property type="evidence" value="ECO:0007669"/>
    <property type="project" value="InterPro"/>
</dbReference>
<evidence type="ECO:0000313" key="7">
    <source>
        <dbReference type="EMBL" id="AKF07388.1"/>
    </source>
</evidence>
<evidence type="ECO:0000313" key="8">
    <source>
        <dbReference type="Proteomes" id="UP000034883"/>
    </source>
</evidence>
<dbReference type="GO" id="GO:0016491">
    <property type="term" value="F:oxidoreductase activity"/>
    <property type="evidence" value="ECO:0007669"/>
    <property type="project" value="InterPro"/>
</dbReference>
<feature type="transmembrane region" description="Helical" evidence="5">
    <location>
        <begin position="16"/>
        <end position="42"/>
    </location>
</feature>
<accession>A0A0F6YJJ5</accession>
<evidence type="ECO:0000256" key="1">
    <source>
        <dbReference type="ARBA" id="ARBA00004370"/>
    </source>
</evidence>
<keyword evidence="2 5" id="KW-0812">Transmembrane</keyword>
<evidence type="ECO:0000256" key="3">
    <source>
        <dbReference type="ARBA" id="ARBA00022989"/>
    </source>
</evidence>
<dbReference type="AlphaFoldDB" id="A0A0F6YJJ5"/>
<protein>
    <submittedName>
        <fullName evidence="7">Sterol desaturase family protein</fullName>
    </submittedName>
</protein>
<evidence type="ECO:0000256" key="4">
    <source>
        <dbReference type="ARBA" id="ARBA00023136"/>
    </source>
</evidence>
<dbReference type="GO" id="GO:0016020">
    <property type="term" value="C:membrane"/>
    <property type="evidence" value="ECO:0007669"/>
    <property type="project" value="UniProtKB-SubCell"/>
</dbReference>
<dbReference type="Pfam" id="PF04116">
    <property type="entry name" value="FA_hydroxylase"/>
    <property type="match status" value="1"/>
</dbReference>
<reference evidence="7 8" key="1">
    <citation type="submission" date="2015-03" db="EMBL/GenBank/DDBJ databases">
        <title>Genome assembly of Sandaracinus amylolyticus DSM 53668.</title>
        <authorList>
            <person name="Sharma G."/>
            <person name="Subramanian S."/>
        </authorList>
    </citation>
    <scope>NUCLEOTIDE SEQUENCE [LARGE SCALE GENOMIC DNA]</scope>
    <source>
        <strain evidence="7 8">DSM 53668</strain>
    </source>
</reference>
<dbReference type="GO" id="GO:0008610">
    <property type="term" value="P:lipid biosynthetic process"/>
    <property type="evidence" value="ECO:0007669"/>
    <property type="project" value="InterPro"/>
</dbReference>
<proteinExistence type="predicted"/>
<name>A0A0F6YJJ5_9BACT</name>
<keyword evidence="4 5" id="KW-0472">Membrane</keyword>
<evidence type="ECO:0000259" key="6">
    <source>
        <dbReference type="Pfam" id="PF04116"/>
    </source>
</evidence>
<dbReference type="PANTHER" id="PTHR11863">
    <property type="entry name" value="STEROL DESATURASE"/>
    <property type="match status" value="1"/>
</dbReference>
<organism evidence="7 8">
    <name type="scientific">Sandaracinus amylolyticus</name>
    <dbReference type="NCBI Taxonomy" id="927083"/>
    <lineage>
        <taxon>Bacteria</taxon>
        <taxon>Pseudomonadati</taxon>
        <taxon>Myxococcota</taxon>
        <taxon>Polyangia</taxon>
        <taxon>Polyangiales</taxon>
        <taxon>Sandaracinaceae</taxon>
        <taxon>Sandaracinus</taxon>
    </lineage>
</organism>
<dbReference type="RefSeq" id="WP_053234653.1">
    <property type="nucleotide sequence ID" value="NZ_CP011125.1"/>
</dbReference>
<feature type="domain" description="Fatty acid hydroxylase" evidence="6">
    <location>
        <begin position="105"/>
        <end position="232"/>
    </location>
</feature>
<keyword evidence="3 5" id="KW-1133">Transmembrane helix</keyword>
<evidence type="ECO:0000256" key="2">
    <source>
        <dbReference type="ARBA" id="ARBA00022692"/>
    </source>
</evidence>
<dbReference type="InterPro" id="IPR006694">
    <property type="entry name" value="Fatty_acid_hydroxylase"/>
</dbReference>
<comment type="subcellular location">
    <subcellularLocation>
        <location evidence="1">Membrane</location>
    </subcellularLocation>
</comment>
<dbReference type="EMBL" id="CP011125">
    <property type="protein sequence ID" value="AKF07388.1"/>
    <property type="molecule type" value="Genomic_DNA"/>
</dbReference>
<feature type="transmembrane region" description="Helical" evidence="5">
    <location>
        <begin position="97"/>
        <end position="120"/>
    </location>
</feature>
<dbReference type="Proteomes" id="UP000034883">
    <property type="component" value="Chromosome"/>
</dbReference>
<gene>
    <name evidence="7" type="ORF">DB32_004537</name>
</gene>
<dbReference type="STRING" id="927083.DB32_004537"/>
<feature type="transmembrane region" description="Helical" evidence="5">
    <location>
        <begin position="167"/>
        <end position="190"/>
    </location>
</feature>
<dbReference type="InterPro" id="IPR050307">
    <property type="entry name" value="Sterol_Desaturase_Related"/>
</dbReference>
<feature type="transmembrane region" description="Helical" evidence="5">
    <location>
        <begin position="63"/>
        <end position="85"/>
    </location>
</feature>